<organism evidence="10 11">
    <name type="scientific">Alkalicoccus saliphilus</name>
    <dbReference type="NCBI Taxonomy" id="200989"/>
    <lineage>
        <taxon>Bacteria</taxon>
        <taxon>Bacillati</taxon>
        <taxon>Bacillota</taxon>
        <taxon>Bacilli</taxon>
        <taxon>Bacillales</taxon>
        <taxon>Bacillaceae</taxon>
        <taxon>Alkalicoccus</taxon>
    </lineage>
</organism>
<dbReference type="EMBL" id="PZJJ01000001">
    <property type="protein sequence ID" value="PTL40393.1"/>
    <property type="molecule type" value="Genomic_DNA"/>
</dbReference>
<dbReference type="Pfam" id="PF00270">
    <property type="entry name" value="DEAD"/>
    <property type="match status" value="1"/>
</dbReference>
<dbReference type="GO" id="GO:0016787">
    <property type="term" value="F:hydrolase activity"/>
    <property type="evidence" value="ECO:0007669"/>
    <property type="project" value="UniProtKB-KW"/>
</dbReference>
<dbReference type="Gene3D" id="3.40.50.300">
    <property type="entry name" value="P-loop containing nucleotide triphosphate hydrolases"/>
    <property type="match status" value="2"/>
</dbReference>
<dbReference type="CDD" id="cd17920">
    <property type="entry name" value="DEXHc_RecQ"/>
    <property type="match status" value="1"/>
</dbReference>
<keyword evidence="2" id="KW-0378">Hydrolase</keyword>
<keyword evidence="5" id="KW-0238">DNA-binding</keyword>
<evidence type="ECO:0000256" key="4">
    <source>
        <dbReference type="ARBA" id="ARBA00022840"/>
    </source>
</evidence>
<reference evidence="10 11" key="1">
    <citation type="submission" date="2018-03" db="EMBL/GenBank/DDBJ databases">
        <title>Alkalicoccus saliphilus sp. nov., isolated from a mineral pool.</title>
        <authorList>
            <person name="Zhao B."/>
        </authorList>
    </citation>
    <scope>NUCLEOTIDE SEQUENCE [LARGE SCALE GENOMIC DNA]</scope>
    <source>
        <strain evidence="10 11">6AG</strain>
    </source>
</reference>
<gene>
    <name evidence="10" type="ORF">C6Y45_00350</name>
</gene>
<dbReference type="SUPFAM" id="SSF52540">
    <property type="entry name" value="P-loop containing nucleoside triphosphate hydrolases"/>
    <property type="match status" value="1"/>
</dbReference>
<dbReference type="InterPro" id="IPR014001">
    <property type="entry name" value="Helicase_ATP-bd"/>
</dbReference>
<evidence type="ECO:0000313" key="11">
    <source>
        <dbReference type="Proteomes" id="UP000240509"/>
    </source>
</evidence>
<dbReference type="OrthoDB" id="9763310at2"/>
<dbReference type="InterPro" id="IPR002464">
    <property type="entry name" value="DNA/RNA_helicase_DEAH_CS"/>
</dbReference>
<dbReference type="PROSITE" id="PS51194">
    <property type="entry name" value="HELICASE_CTER"/>
    <property type="match status" value="1"/>
</dbReference>
<dbReference type="InterPro" id="IPR011545">
    <property type="entry name" value="DEAD/DEAH_box_helicase_dom"/>
</dbReference>
<feature type="domain" description="Helicase ATP-binding" evidence="8">
    <location>
        <begin position="21"/>
        <end position="188"/>
    </location>
</feature>
<evidence type="ECO:0000256" key="1">
    <source>
        <dbReference type="ARBA" id="ARBA00022741"/>
    </source>
</evidence>
<dbReference type="Pfam" id="PF00271">
    <property type="entry name" value="Helicase_C"/>
    <property type="match status" value="1"/>
</dbReference>
<evidence type="ECO:0000259" key="8">
    <source>
        <dbReference type="PROSITE" id="PS51192"/>
    </source>
</evidence>
<dbReference type="GO" id="GO:0043590">
    <property type="term" value="C:bacterial nucleoid"/>
    <property type="evidence" value="ECO:0007669"/>
    <property type="project" value="TreeGrafter"/>
</dbReference>
<dbReference type="GO" id="GO:0005524">
    <property type="term" value="F:ATP binding"/>
    <property type="evidence" value="ECO:0007669"/>
    <property type="project" value="UniProtKB-KW"/>
</dbReference>
<dbReference type="PANTHER" id="PTHR13710:SF84">
    <property type="entry name" value="ATP-DEPENDENT DNA HELICASE RECS-RELATED"/>
    <property type="match status" value="1"/>
</dbReference>
<proteinExistence type="predicted"/>
<dbReference type="GO" id="GO:0005737">
    <property type="term" value="C:cytoplasm"/>
    <property type="evidence" value="ECO:0007669"/>
    <property type="project" value="TreeGrafter"/>
</dbReference>
<evidence type="ECO:0000313" key="10">
    <source>
        <dbReference type="EMBL" id="PTL40393.1"/>
    </source>
</evidence>
<dbReference type="GO" id="GO:0030894">
    <property type="term" value="C:replisome"/>
    <property type="evidence" value="ECO:0007669"/>
    <property type="project" value="TreeGrafter"/>
</dbReference>
<dbReference type="NCBIfam" id="TIGR00614">
    <property type="entry name" value="recQ_fam"/>
    <property type="match status" value="1"/>
</dbReference>
<dbReference type="PANTHER" id="PTHR13710">
    <property type="entry name" value="DNA HELICASE RECQ FAMILY MEMBER"/>
    <property type="match status" value="1"/>
</dbReference>
<dbReference type="RefSeq" id="WP_107582814.1">
    <property type="nucleotide sequence ID" value="NZ_PZJJ01000001.1"/>
</dbReference>
<dbReference type="AlphaFoldDB" id="A0A2T4UAH4"/>
<dbReference type="InterPro" id="IPR001650">
    <property type="entry name" value="Helicase_C-like"/>
</dbReference>
<dbReference type="GO" id="GO:0003677">
    <property type="term" value="F:DNA binding"/>
    <property type="evidence" value="ECO:0007669"/>
    <property type="project" value="UniProtKB-KW"/>
</dbReference>
<evidence type="ECO:0000256" key="3">
    <source>
        <dbReference type="ARBA" id="ARBA00022806"/>
    </source>
</evidence>
<dbReference type="InterPro" id="IPR032284">
    <property type="entry name" value="RecQ_Zn-bd"/>
</dbReference>
<evidence type="ECO:0000256" key="5">
    <source>
        <dbReference type="ARBA" id="ARBA00023125"/>
    </source>
</evidence>
<dbReference type="GO" id="GO:0006281">
    <property type="term" value="P:DNA repair"/>
    <property type="evidence" value="ECO:0007669"/>
    <property type="project" value="TreeGrafter"/>
</dbReference>
<dbReference type="InterPro" id="IPR027417">
    <property type="entry name" value="P-loop_NTPase"/>
</dbReference>
<keyword evidence="1" id="KW-0547">Nucleotide-binding</keyword>
<comment type="caution">
    <text evidence="10">The sequence shown here is derived from an EMBL/GenBank/DDBJ whole genome shotgun (WGS) entry which is preliminary data.</text>
</comment>
<accession>A0A2T4UAH4</accession>
<dbReference type="InterPro" id="IPR004589">
    <property type="entry name" value="DNA_helicase_ATP-dep_RecQ"/>
</dbReference>
<evidence type="ECO:0000256" key="6">
    <source>
        <dbReference type="ARBA" id="ARBA00044535"/>
    </source>
</evidence>
<name>A0A2T4UAH4_9BACI</name>
<dbReference type="GO" id="GO:0006310">
    <property type="term" value="P:DNA recombination"/>
    <property type="evidence" value="ECO:0007669"/>
    <property type="project" value="InterPro"/>
</dbReference>
<dbReference type="PROSITE" id="PS00690">
    <property type="entry name" value="DEAH_ATP_HELICASE"/>
    <property type="match status" value="1"/>
</dbReference>
<dbReference type="GO" id="GO:0009378">
    <property type="term" value="F:four-way junction helicase activity"/>
    <property type="evidence" value="ECO:0007669"/>
    <property type="project" value="TreeGrafter"/>
</dbReference>
<evidence type="ECO:0000256" key="7">
    <source>
        <dbReference type="ARBA" id="ARBA00044550"/>
    </source>
</evidence>
<dbReference type="SMART" id="SM00490">
    <property type="entry name" value="HELICc"/>
    <property type="match status" value="1"/>
</dbReference>
<keyword evidence="3 10" id="KW-0347">Helicase</keyword>
<dbReference type="SMART" id="SM00487">
    <property type="entry name" value="DEXDc"/>
    <property type="match status" value="1"/>
</dbReference>
<protein>
    <recommendedName>
        <fullName evidence="6">ATP-dependent DNA helicase RecQ</fullName>
    </recommendedName>
    <alternativeName>
        <fullName evidence="7">DNA 3'-5' helicase RecQ</fullName>
    </alternativeName>
</protein>
<dbReference type="GO" id="GO:0043138">
    <property type="term" value="F:3'-5' DNA helicase activity"/>
    <property type="evidence" value="ECO:0007669"/>
    <property type="project" value="TreeGrafter"/>
</dbReference>
<dbReference type="FunFam" id="3.40.50.300:FF:001389">
    <property type="entry name" value="ATP-dependent DNA helicase RecQ"/>
    <property type="match status" value="1"/>
</dbReference>
<keyword evidence="4" id="KW-0067">ATP-binding</keyword>
<evidence type="ECO:0000256" key="2">
    <source>
        <dbReference type="ARBA" id="ARBA00022801"/>
    </source>
</evidence>
<keyword evidence="11" id="KW-1185">Reference proteome</keyword>
<dbReference type="PROSITE" id="PS51192">
    <property type="entry name" value="HELICASE_ATP_BIND_1"/>
    <property type="match status" value="1"/>
</dbReference>
<sequence length="503" mass="57699">MDNLLKKMGYHSFRPGQREIIEKVLDGKNVFAMLPTGSGKTLCYYLPSKIMEGLVIVISPLVSLMNDQVTQLKSQGERRAAQLTSMQSFQERMEVADKFDQWNLLYLSPEMLSSTFVQNLLAKRSISLFVVDEAHCISQWGHEFRPDYQDLGSRIKKLQSPPVLALTATATKEVKKDILKQLNMEDAFILEQSIDRPNIYLEVRHASSREEKLDALLAEIEQLPKPCIVYTGTRSAAEMLAGKIGFSESAAYHGGMSAEERNLIQTQFINNELDVLTATNAFGMGINKPDVRAVLHMQMPASIEHYVQEIGRAGRDGKPSKAVLFYSEEDMHLPLAFIEAEFPEEGWLGKFVLNPAMHGRKLEDIRCYTEVSDTLFRMIKAHLEKEGLVKEGKIVYLDNTRELCRKLEKRYESRRMEKYRQLTSMQKYVQSHSCLRKEILSFFKEDLLNKPDPCCSACGNMVWPDEFYQAGTKVEKSWQRRLEELFFPEGRGRKYEQTGRNNS</sequence>
<dbReference type="Pfam" id="PF16124">
    <property type="entry name" value="RecQ_Zn_bind"/>
    <property type="match status" value="1"/>
</dbReference>
<evidence type="ECO:0000259" key="9">
    <source>
        <dbReference type="PROSITE" id="PS51194"/>
    </source>
</evidence>
<feature type="domain" description="Helicase C-terminal" evidence="9">
    <location>
        <begin position="212"/>
        <end position="359"/>
    </location>
</feature>
<dbReference type="Proteomes" id="UP000240509">
    <property type="component" value="Unassembled WGS sequence"/>
</dbReference>